<comment type="caution">
    <text evidence="2">The sequence shown here is derived from an EMBL/GenBank/DDBJ whole genome shotgun (WGS) entry which is preliminary data.</text>
</comment>
<feature type="transmembrane region" description="Helical" evidence="1">
    <location>
        <begin position="183"/>
        <end position="206"/>
    </location>
</feature>
<evidence type="ECO:0000256" key="1">
    <source>
        <dbReference type="SAM" id="Phobius"/>
    </source>
</evidence>
<keyword evidence="1" id="KW-0472">Membrane</keyword>
<keyword evidence="3" id="KW-1185">Reference proteome</keyword>
<name>A0A2P8FUB9_9BACT</name>
<sequence>MNDTFNIKRFGWVFKKSVLERPALMLGLMLVTLVITLLTYAIVQSMAGIAKAQVSAFVFGFLVGGSFMSSSALGYFSSNSSGTSFLMLPASHLEKWLCAVLISVVIYAAIYLGFFRLVDIFFVNNYHQGLDPNSPNYQNLYRSVEVFGFNNEIAKNIFIIFFNISRAMLLGSLYFNKVSYIKVALLVCTLVIFTYFANLLIAGLFFNHIDMATPFKSIFLKVGSAIGIVDLPEGVNSVISFLISYVIPGTLWLTALIRLKEKEM</sequence>
<feature type="transmembrane region" description="Helical" evidence="1">
    <location>
        <begin position="96"/>
        <end position="118"/>
    </location>
</feature>
<evidence type="ECO:0000313" key="3">
    <source>
        <dbReference type="Proteomes" id="UP000240978"/>
    </source>
</evidence>
<dbReference type="OrthoDB" id="1523880at2"/>
<proteinExistence type="predicted"/>
<dbReference type="AlphaFoldDB" id="A0A2P8FUB9"/>
<feature type="transmembrane region" description="Helical" evidence="1">
    <location>
        <begin position="157"/>
        <end position="176"/>
    </location>
</feature>
<reference evidence="2 3" key="1">
    <citation type="submission" date="2018-03" db="EMBL/GenBank/DDBJ databases">
        <title>Genomic Encyclopedia of Archaeal and Bacterial Type Strains, Phase II (KMG-II): from individual species to whole genera.</title>
        <authorList>
            <person name="Goeker M."/>
        </authorList>
    </citation>
    <scope>NUCLEOTIDE SEQUENCE [LARGE SCALE GENOMIC DNA]</scope>
    <source>
        <strain evidence="2 3">DSM 18107</strain>
    </source>
</reference>
<dbReference type="Proteomes" id="UP000240978">
    <property type="component" value="Unassembled WGS sequence"/>
</dbReference>
<accession>A0A2P8FUB9</accession>
<feature type="transmembrane region" description="Helical" evidence="1">
    <location>
        <begin position="238"/>
        <end position="259"/>
    </location>
</feature>
<dbReference type="EMBL" id="PYGK01000013">
    <property type="protein sequence ID" value="PSL25323.1"/>
    <property type="molecule type" value="Genomic_DNA"/>
</dbReference>
<organism evidence="2 3">
    <name type="scientific">Chitinophaga ginsengisoli</name>
    <dbReference type="NCBI Taxonomy" id="363837"/>
    <lineage>
        <taxon>Bacteria</taxon>
        <taxon>Pseudomonadati</taxon>
        <taxon>Bacteroidota</taxon>
        <taxon>Chitinophagia</taxon>
        <taxon>Chitinophagales</taxon>
        <taxon>Chitinophagaceae</taxon>
        <taxon>Chitinophaga</taxon>
    </lineage>
</organism>
<feature type="transmembrane region" description="Helical" evidence="1">
    <location>
        <begin position="55"/>
        <end position="76"/>
    </location>
</feature>
<dbReference type="RefSeq" id="WP_106604610.1">
    <property type="nucleotide sequence ID" value="NZ_PYGK01000013.1"/>
</dbReference>
<keyword evidence="1" id="KW-1133">Transmembrane helix</keyword>
<protein>
    <submittedName>
        <fullName evidence="2">Uncharacterized protein</fullName>
    </submittedName>
</protein>
<evidence type="ECO:0000313" key="2">
    <source>
        <dbReference type="EMBL" id="PSL25323.1"/>
    </source>
</evidence>
<gene>
    <name evidence="2" type="ORF">CLV42_1134</name>
</gene>
<keyword evidence="1" id="KW-0812">Transmembrane</keyword>
<feature type="transmembrane region" description="Helical" evidence="1">
    <location>
        <begin position="23"/>
        <end position="43"/>
    </location>
</feature>